<evidence type="ECO:0000256" key="1">
    <source>
        <dbReference type="SAM" id="Phobius"/>
    </source>
</evidence>
<evidence type="ECO:0000313" key="3">
    <source>
        <dbReference type="Proteomes" id="UP000594759"/>
    </source>
</evidence>
<accession>A0A7S9L2K7</accession>
<gene>
    <name evidence="2" type="ORF">IZT61_08750</name>
</gene>
<protein>
    <submittedName>
        <fullName evidence="2">Uncharacterized protein</fullName>
    </submittedName>
</protein>
<keyword evidence="1" id="KW-0812">Transmembrane</keyword>
<organism evidence="2 3">
    <name type="scientific">Pedobacter endophyticus</name>
    <dbReference type="NCBI Taxonomy" id="2789740"/>
    <lineage>
        <taxon>Bacteria</taxon>
        <taxon>Pseudomonadati</taxon>
        <taxon>Bacteroidota</taxon>
        <taxon>Sphingobacteriia</taxon>
        <taxon>Sphingobacteriales</taxon>
        <taxon>Sphingobacteriaceae</taxon>
        <taxon>Pedobacter</taxon>
    </lineage>
</organism>
<keyword evidence="1" id="KW-1133">Transmembrane helix</keyword>
<dbReference type="KEGG" id="pex:IZT61_08750"/>
<keyword evidence="3" id="KW-1185">Reference proteome</keyword>
<dbReference type="RefSeq" id="WP_196100775.1">
    <property type="nucleotide sequence ID" value="NZ_CP064939.1"/>
</dbReference>
<dbReference type="EMBL" id="CP064939">
    <property type="protein sequence ID" value="QPH41324.1"/>
    <property type="molecule type" value="Genomic_DNA"/>
</dbReference>
<name>A0A7S9L2K7_9SPHI</name>
<proteinExistence type="predicted"/>
<feature type="transmembrane region" description="Helical" evidence="1">
    <location>
        <begin position="66"/>
        <end position="84"/>
    </location>
</feature>
<sequence>MRLFYIIIFLITSLNFTGYGSQDAKKHTLINHTKALFISAKKQIKSHADFNKTNERLQKDLVSSSVVKIFSCVLFLLLIPYFLFLKNKFVNSATVVKQLRFNYWCLFKMLYPKHVFW</sequence>
<dbReference type="AlphaFoldDB" id="A0A7S9L2K7"/>
<keyword evidence="1" id="KW-0472">Membrane</keyword>
<evidence type="ECO:0000313" key="2">
    <source>
        <dbReference type="EMBL" id="QPH41324.1"/>
    </source>
</evidence>
<reference evidence="2 3" key="1">
    <citation type="submission" date="2020-11" db="EMBL/GenBank/DDBJ databases">
        <title>Pedobacter endophytica, an endophytic bacteria isolated form Carex pumila.</title>
        <authorList>
            <person name="Peng Y."/>
            <person name="Jiang L."/>
            <person name="Lee J."/>
        </authorList>
    </citation>
    <scope>NUCLEOTIDE SEQUENCE [LARGE SCALE GENOMIC DNA]</scope>
    <source>
        <strain evidence="2 3">JBR3-12</strain>
    </source>
</reference>
<dbReference type="Proteomes" id="UP000594759">
    <property type="component" value="Chromosome"/>
</dbReference>